<comment type="caution">
    <text evidence="3">The sequence shown here is derived from an EMBL/GenBank/DDBJ whole genome shotgun (WGS) entry which is preliminary data.</text>
</comment>
<evidence type="ECO:0000256" key="1">
    <source>
        <dbReference type="SAM" id="Coils"/>
    </source>
</evidence>
<evidence type="ECO:0000256" key="2">
    <source>
        <dbReference type="SAM" id="MobiDB-lite"/>
    </source>
</evidence>
<dbReference type="AlphaFoldDB" id="A0A8X6J1Z1"/>
<organism evidence="3 4">
    <name type="scientific">Trichonephila clavata</name>
    <name type="common">Joro spider</name>
    <name type="synonym">Nephila clavata</name>
    <dbReference type="NCBI Taxonomy" id="2740835"/>
    <lineage>
        <taxon>Eukaryota</taxon>
        <taxon>Metazoa</taxon>
        <taxon>Ecdysozoa</taxon>
        <taxon>Arthropoda</taxon>
        <taxon>Chelicerata</taxon>
        <taxon>Arachnida</taxon>
        <taxon>Araneae</taxon>
        <taxon>Araneomorphae</taxon>
        <taxon>Entelegynae</taxon>
        <taxon>Araneoidea</taxon>
        <taxon>Nephilidae</taxon>
        <taxon>Trichonephila</taxon>
    </lineage>
</organism>
<feature type="compositionally biased region" description="Basic and acidic residues" evidence="2">
    <location>
        <begin position="482"/>
        <end position="491"/>
    </location>
</feature>
<accession>A0A8X6J1Z1</accession>
<sequence length="507" mass="57933">MSQQIVNRTTGLVDYKELETNILSSIREGKPLTGRDGALTPLIKKLLEASLEGEIESHLLAESEENNRRNGRNGKTLRTSAGNYKDNNLIEEEKIMEDFLNNNGNGSSIFQGKIREQDFSAEQKLNELKAAIEELNRQDLLRRLECEHQASSCIDEVSFQAELHIKDDDEDYSNGERERVLGDFWNFFESLFNLFEVDVDDPKIYQMLKEKKEKNWLLSIIKFMRDKLKELIKNIFTSNLDLSWDKRLDKEIKELQEKLGSGELSEEEFARAFERLQTLMDLKLKLQLAVTGWIITIFAKMFGVELAAIVEASKEEIAKAEDKKAEKTSLKEEATKEVHKDVEIKVDEREKPKVPVSLFIEVSPGFVRPVVLSKPELDLLPKLMKELIPPIKEVIKEETREATPKVEERKPEPKKEVCPPEPTGQTPKRDQQKRGGKFKLDSTQSRRINLSNNNQRNIPSDNQQEQASNGKSNASTAQPPKRLIDDVKVNNHVDSIGKAPEKAPSRG</sequence>
<evidence type="ECO:0000313" key="4">
    <source>
        <dbReference type="Proteomes" id="UP000887116"/>
    </source>
</evidence>
<feature type="coiled-coil region" evidence="1">
    <location>
        <begin position="310"/>
        <end position="337"/>
    </location>
</feature>
<proteinExistence type="predicted"/>
<feature type="compositionally biased region" description="Polar residues" evidence="2">
    <location>
        <begin position="441"/>
        <end position="478"/>
    </location>
</feature>
<reference evidence="3" key="1">
    <citation type="submission" date="2020-07" db="EMBL/GenBank/DDBJ databases">
        <title>Multicomponent nature underlies the extraordinary mechanical properties of spider dragline silk.</title>
        <authorList>
            <person name="Kono N."/>
            <person name="Nakamura H."/>
            <person name="Mori M."/>
            <person name="Yoshida Y."/>
            <person name="Ohtoshi R."/>
            <person name="Malay A.D."/>
            <person name="Moran D.A.P."/>
            <person name="Tomita M."/>
            <person name="Numata K."/>
            <person name="Arakawa K."/>
        </authorList>
    </citation>
    <scope>NUCLEOTIDE SEQUENCE</scope>
</reference>
<gene>
    <name evidence="3" type="ORF">TNCT_201291</name>
</gene>
<dbReference type="EMBL" id="BMAO01017540">
    <property type="protein sequence ID" value="GFR16425.1"/>
    <property type="molecule type" value="Genomic_DNA"/>
</dbReference>
<dbReference type="Proteomes" id="UP000887116">
    <property type="component" value="Unassembled WGS sequence"/>
</dbReference>
<feature type="region of interest" description="Disordered" evidence="2">
    <location>
        <begin position="399"/>
        <end position="507"/>
    </location>
</feature>
<protein>
    <submittedName>
        <fullName evidence="3">Uncharacterized protein</fullName>
    </submittedName>
</protein>
<name>A0A8X6J1Z1_TRICU</name>
<dbReference type="OrthoDB" id="8123507at2759"/>
<evidence type="ECO:0000313" key="3">
    <source>
        <dbReference type="EMBL" id="GFR16425.1"/>
    </source>
</evidence>
<keyword evidence="4" id="KW-1185">Reference proteome</keyword>
<feature type="compositionally biased region" description="Basic and acidic residues" evidence="2">
    <location>
        <begin position="399"/>
        <end position="418"/>
    </location>
</feature>
<keyword evidence="1" id="KW-0175">Coiled coil</keyword>